<keyword evidence="4" id="KW-0963">Cytoplasm</keyword>
<keyword evidence="3 4" id="KW-0342">GTP-binding</keyword>
<dbReference type="CDD" id="cd01856">
    <property type="entry name" value="YlqF"/>
    <property type="match status" value="1"/>
</dbReference>
<dbReference type="InterPro" id="IPR016478">
    <property type="entry name" value="GTPase_MTG1"/>
</dbReference>
<dbReference type="InterPro" id="IPR023179">
    <property type="entry name" value="GTP-bd_ortho_bundle_sf"/>
</dbReference>
<evidence type="ECO:0000259" key="6">
    <source>
        <dbReference type="Pfam" id="PF01926"/>
    </source>
</evidence>
<gene>
    <name evidence="7" type="ORF">SAMN00017477_0497</name>
</gene>
<protein>
    <recommendedName>
        <fullName evidence="1 4">Ribosome biogenesis GTPase A</fullName>
    </recommendedName>
</protein>
<dbReference type="Pfam" id="PF01926">
    <property type="entry name" value="MMR_HSR1"/>
    <property type="match status" value="1"/>
</dbReference>
<dbReference type="InterPro" id="IPR019991">
    <property type="entry name" value="GTP-bd_ribosome_bgen"/>
</dbReference>
<dbReference type="AlphaFoldDB" id="A0A1W1UP69"/>
<dbReference type="GO" id="GO:0003924">
    <property type="term" value="F:GTPase activity"/>
    <property type="evidence" value="ECO:0007669"/>
    <property type="project" value="TreeGrafter"/>
</dbReference>
<dbReference type="EMBL" id="FWWR01000009">
    <property type="protein sequence ID" value="SMB82799.1"/>
    <property type="molecule type" value="Genomic_DNA"/>
</dbReference>
<evidence type="ECO:0000256" key="2">
    <source>
        <dbReference type="ARBA" id="ARBA00022741"/>
    </source>
</evidence>
<dbReference type="GO" id="GO:0005525">
    <property type="term" value="F:GTP binding"/>
    <property type="evidence" value="ECO:0007669"/>
    <property type="project" value="UniProtKB-KW"/>
</dbReference>
<organism evidence="7 8">
    <name type="scientific">Peptoniphilus asaccharolyticus DSM 20463</name>
    <dbReference type="NCBI Taxonomy" id="573058"/>
    <lineage>
        <taxon>Bacteria</taxon>
        <taxon>Bacillati</taxon>
        <taxon>Bacillota</taxon>
        <taxon>Tissierellia</taxon>
        <taxon>Tissierellales</taxon>
        <taxon>Peptoniphilaceae</taxon>
        <taxon>Peptoniphilus</taxon>
    </lineage>
</organism>
<evidence type="ECO:0000313" key="7">
    <source>
        <dbReference type="EMBL" id="SMB82799.1"/>
    </source>
</evidence>
<feature type="domain" description="G" evidence="6">
    <location>
        <begin position="139"/>
        <end position="212"/>
    </location>
</feature>
<dbReference type="STRING" id="573058.SAMN00017477_0497"/>
<name>A0A1W1UP69_PEPAS</name>
<dbReference type="SUPFAM" id="SSF52540">
    <property type="entry name" value="P-loop containing nucleoside triphosphate hydrolases"/>
    <property type="match status" value="1"/>
</dbReference>
<evidence type="ECO:0000256" key="4">
    <source>
        <dbReference type="PIRNR" id="PIRNR006230"/>
    </source>
</evidence>
<dbReference type="GO" id="GO:0006412">
    <property type="term" value="P:translation"/>
    <property type="evidence" value="ECO:0007669"/>
    <property type="project" value="TreeGrafter"/>
</dbReference>
<proteinExistence type="inferred from homology"/>
<comment type="similarity">
    <text evidence="4">Belongs to the TRAFAC class YlqF/YawG GTPase family. MTG1 subfamily.</text>
</comment>
<dbReference type="PIRSF" id="PIRSF006230">
    <property type="entry name" value="MG442"/>
    <property type="match status" value="1"/>
</dbReference>
<dbReference type="NCBIfam" id="TIGR03596">
    <property type="entry name" value="GTPase_YlqF"/>
    <property type="match status" value="1"/>
</dbReference>
<keyword evidence="2 4" id="KW-0547">Nucleotide-binding</keyword>
<keyword evidence="8" id="KW-1185">Reference proteome</keyword>
<comment type="subcellular location">
    <subcellularLocation>
        <location evidence="4">Cytoplasm</location>
    </subcellularLocation>
</comment>
<feature type="binding site" evidence="5">
    <location>
        <begin position="146"/>
        <end position="151"/>
    </location>
    <ligand>
        <name>GTP</name>
        <dbReference type="ChEBI" id="CHEBI:37565"/>
    </ligand>
</feature>
<evidence type="ECO:0000256" key="3">
    <source>
        <dbReference type="ARBA" id="ARBA00023134"/>
    </source>
</evidence>
<evidence type="ECO:0000256" key="5">
    <source>
        <dbReference type="PIRSR" id="PIRSR006230-1"/>
    </source>
</evidence>
<accession>A0A1W1UP69</accession>
<sequence>MNIFVIMILYFKREGDILNINWYPGHMKKTIEDIQAKSKLVDFYIEIIDARIPISSRNPLISKVLQNRKGLLILNKTDLSNAEQNELWKKKLSDENNRAILYSAAKPNSSIIVRESLNFMQEEIAKKEERGVNMGPLRAMIVGIPNSGKSTFINGISKTKSAKVGNRPGVTKTNQWIKLNPKLHLLDTPGVLWPKFEDQTVGLNLAFTGAIKDEIMDVETLALRLIERLITIDVNILQNRYNIDMDGEPIEIMERIGKKRGAIIRGGEIDYTKVANIILDEFRKGVLGNITLETIDGRI</sequence>
<reference evidence="8" key="1">
    <citation type="submission" date="2017-04" db="EMBL/GenBank/DDBJ databases">
        <authorList>
            <person name="Varghese N."/>
            <person name="Submissions S."/>
        </authorList>
    </citation>
    <scope>NUCLEOTIDE SEQUENCE [LARGE SCALE GENOMIC DNA]</scope>
    <source>
        <strain evidence="8">DSM 20463</strain>
    </source>
</reference>
<comment type="function">
    <text evidence="4">Required for a late step of 50S ribosomal subunit assembly. Has GTPase activity.</text>
</comment>
<dbReference type="PRINTS" id="PR00326">
    <property type="entry name" value="GTP1OBG"/>
</dbReference>
<feature type="binding site" evidence="5">
    <location>
        <begin position="75"/>
        <end position="78"/>
    </location>
    <ligand>
        <name>GTP</name>
        <dbReference type="ChEBI" id="CHEBI:37565"/>
    </ligand>
</feature>
<dbReference type="Gene3D" id="3.40.50.300">
    <property type="entry name" value="P-loop containing nucleotide triphosphate hydrolases"/>
    <property type="match status" value="1"/>
</dbReference>
<evidence type="ECO:0000256" key="1">
    <source>
        <dbReference type="ARBA" id="ARBA00014898"/>
    </source>
</evidence>
<dbReference type="GO" id="GO:0005737">
    <property type="term" value="C:cytoplasm"/>
    <property type="evidence" value="ECO:0007669"/>
    <property type="project" value="UniProtKB-SubCell"/>
</dbReference>
<dbReference type="InterPro" id="IPR027417">
    <property type="entry name" value="P-loop_NTPase"/>
</dbReference>
<dbReference type="PANTHER" id="PTHR45782:SF4">
    <property type="entry name" value="MITOCHONDRIAL RIBOSOME-ASSOCIATED GTPASE 1"/>
    <property type="match status" value="1"/>
</dbReference>
<dbReference type="Gene3D" id="1.10.1580.10">
    <property type="match status" value="1"/>
</dbReference>
<dbReference type="PANTHER" id="PTHR45782">
    <property type="entry name" value="MITOCHONDRIAL RIBOSOME-ASSOCIATED GTPASE 1"/>
    <property type="match status" value="1"/>
</dbReference>
<dbReference type="InterPro" id="IPR006073">
    <property type="entry name" value="GTP-bd"/>
</dbReference>
<dbReference type="Proteomes" id="UP000192368">
    <property type="component" value="Unassembled WGS sequence"/>
</dbReference>
<evidence type="ECO:0000313" key="8">
    <source>
        <dbReference type="Proteomes" id="UP000192368"/>
    </source>
</evidence>
<feature type="binding site" evidence="5">
    <location>
        <position position="190"/>
    </location>
    <ligand>
        <name>GTP</name>
        <dbReference type="ChEBI" id="CHEBI:37565"/>
    </ligand>
</feature>